<comment type="caution">
    <text evidence="1">The sequence shown here is derived from an EMBL/GenBank/DDBJ whole genome shotgun (WGS) entry which is preliminary data.</text>
</comment>
<evidence type="ECO:0000313" key="1">
    <source>
        <dbReference type="EMBL" id="POW21951.1"/>
    </source>
</evidence>
<evidence type="ECO:0000313" key="2">
    <source>
        <dbReference type="Proteomes" id="UP000238274"/>
    </source>
</evidence>
<organism evidence="1 2">
    <name type="scientific">Puccinia striiformis</name>
    <dbReference type="NCBI Taxonomy" id="27350"/>
    <lineage>
        <taxon>Eukaryota</taxon>
        <taxon>Fungi</taxon>
        <taxon>Dikarya</taxon>
        <taxon>Basidiomycota</taxon>
        <taxon>Pucciniomycotina</taxon>
        <taxon>Pucciniomycetes</taxon>
        <taxon>Pucciniales</taxon>
        <taxon>Pucciniaceae</taxon>
        <taxon>Puccinia</taxon>
    </lineage>
</organism>
<dbReference type="Proteomes" id="UP000238274">
    <property type="component" value="Unassembled WGS sequence"/>
</dbReference>
<dbReference type="VEuPathDB" id="FungiDB:PSHT_01888"/>
<accession>A0A2S4WJM2</accession>
<protein>
    <submittedName>
        <fullName evidence="1">Uncharacterized protein</fullName>
    </submittedName>
</protein>
<name>A0A2S4WJM2_9BASI</name>
<keyword evidence="2" id="KW-1185">Reference proteome</keyword>
<proteinExistence type="predicted"/>
<sequence>MDWAGLEWSQIIHDRPPELKSSRAIHIDWQSPPPTDRKWREPLTPIVARRESPPTSMNPNPAGVPSWILDGLSVPNIFSLALPTSTGRLASEDRILGSKAVHPSSNETRQLSRCPLDPDWMEKRMFHYSEAMGNENRRESYSNIKHNVLHPHHRLHW</sequence>
<gene>
    <name evidence="1" type="ORF">PSHT_01888</name>
</gene>
<dbReference type="AlphaFoldDB" id="A0A2S4WJM2"/>
<dbReference type="EMBL" id="PKSM01000015">
    <property type="protein sequence ID" value="POW21951.1"/>
    <property type="molecule type" value="Genomic_DNA"/>
</dbReference>
<reference evidence="1 2" key="1">
    <citation type="submission" date="2017-12" db="EMBL/GenBank/DDBJ databases">
        <title>Gene loss provides genomic basis for host adaptation in cereal stripe rust fungi.</title>
        <authorList>
            <person name="Xia C."/>
        </authorList>
    </citation>
    <scope>NUCLEOTIDE SEQUENCE [LARGE SCALE GENOMIC DNA]</scope>
    <source>
        <strain evidence="1 2">93TX-2</strain>
    </source>
</reference>
<reference evidence="2" key="3">
    <citation type="journal article" date="2018" name="Mol. Plant Microbe Interact.">
        <title>Genome sequence resources for the wheat stripe rust pathogen (Puccinia striiformis f. sp. tritici) and the barley stripe rust pathogen (Puccinia striiformis f. sp. hordei).</title>
        <authorList>
            <person name="Xia C."/>
            <person name="Wang M."/>
            <person name="Yin C."/>
            <person name="Cornejo O.E."/>
            <person name="Hulbert S.H."/>
            <person name="Chen X."/>
        </authorList>
    </citation>
    <scope>NUCLEOTIDE SEQUENCE [LARGE SCALE GENOMIC DNA]</scope>
    <source>
        <strain evidence="2">93TX-2</strain>
    </source>
</reference>
<reference evidence="2" key="2">
    <citation type="journal article" date="2018" name="BMC Genomics">
        <title>Genomic insights into host adaptation between the wheat stripe rust pathogen (Puccinia striiformis f. sp. tritici) and the barley stripe rust pathogen (Puccinia striiformis f. sp. hordei).</title>
        <authorList>
            <person name="Xia C."/>
            <person name="Wang M."/>
            <person name="Yin C."/>
            <person name="Cornejo O.E."/>
            <person name="Hulbert S.H."/>
            <person name="Chen X."/>
        </authorList>
    </citation>
    <scope>NUCLEOTIDE SEQUENCE [LARGE SCALE GENOMIC DNA]</scope>
    <source>
        <strain evidence="2">93TX-2</strain>
    </source>
</reference>